<gene>
    <name evidence="7" type="ORF">LCGC14_2839090</name>
</gene>
<dbReference type="GO" id="GO:0031419">
    <property type="term" value="F:cobalamin binding"/>
    <property type="evidence" value="ECO:0007669"/>
    <property type="project" value="InterPro"/>
</dbReference>
<dbReference type="EMBL" id="LAZR01054284">
    <property type="protein sequence ID" value="KKK78881.1"/>
    <property type="molecule type" value="Genomic_DNA"/>
</dbReference>
<sequence>MPKNNLILMHAPSVFDFRERSTLWGPISDLVPSKPVFEMYPIGFTTIAEYLERHGHRVRIINLAARMLLDNDFDVDEFIGSLNTASFGIDLHWLPHAHGSLELAYRIKREHPAAPVIFGGISSSYFHEDLITLPQVDYVLRGDSTEEPLRQLIESIETGEKPADLQKIPNLTWKDKKGFPRINPLSHVPDNLDYISIDYSHSVKTVARDLSLKNILPFTNWLKYPITAVLTCRGCTHN</sequence>
<evidence type="ECO:0000259" key="6">
    <source>
        <dbReference type="PROSITE" id="PS51332"/>
    </source>
</evidence>
<keyword evidence="3" id="KW-0479">Metal-binding</keyword>
<name>A0A0F9B2X2_9ZZZZ</name>
<dbReference type="GO" id="GO:0051536">
    <property type="term" value="F:iron-sulfur cluster binding"/>
    <property type="evidence" value="ECO:0007669"/>
    <property type="project" value="UniProtKB-KW"/>
</dbReference>
<comment type="caution">
    <text evidence="7">The sequence shown here is derived from an EMBL/GenBank/DDBJ whole genome shotgun (WGS) entry which is preliminary data.</text>
</comment>
<dbReference type="Pfam" id="PF02310">
    <property type="entry name" value="B12-binding"/>
    <property type="match status" value="1"/>
</dbReference>
<evidence type="ECO:0000256" key="1">
    <source>
        <dbReference type="ARBA" id="ARBA00001966"/>
    </source>
</evidence>
<evidence type="ECO:0000256" key="3">
    <source>
        <dbReference type="ARBA" id="ARBA00022723"/>
    </source>
</evidence>
<reference evidence="7" key="1">
    <citation type="journal article" date="2015" name="Nature">
        <title>Complex archaea that bridge the gap between prokaryotes and eukaryotes.</title>
        <authorList>
            <person name="Spang A."/>
            <person name="Saw J.H."/>
            <person name="Jorgensen S.L."/>
            <person name="Zaremba-Niedzwiedzka K."/>
            <person name="Martijn J."/>
            <person name="Lind A.E."/>
            <person name="van Eijk R."/>
            <person name="Schleper C."/>
            <person name="Guy L."/>
            <person name="Ettema T.J."/>
        </authorList>
    </citation>
    <scope>NUCLEOTIDE SEQUENCE</scope>
</reference>
<dbReference type="AlphaFoldDB" id="A0A0F9B2X2"/>
<dbReference type="Gene3D" id="3.40.50.280">
    <property type="entry name" value="Cobalamin-binding domain"/>
    <property type="match status" value="1"/>
</dbReference>
<keyword evidence="4" id="KW-0408">Iron</keyword>
<evidence type="ECO:0000256" key="4">
    <source>
        <dbReference type="ARBA" id="ARBA00023004"/>
    </source>
</evidence>
<comment type="cofactor">
    <cofactor evidence="1">
        <name>[4Fe-4S] cluster</name>
        <dbReference type="ChEBI" id="CHEBI:49883"/>
    </cofactor>
</comment>
<organism evidence="7">
    <name type="scientific">marine sediment metagenome</name>
    <dbReference type="NCBI Taxonomy" id="412755"/>
    <lineage>
        <taxon>unclassified sequences</taxon>
        <taxon>metagenomes</taxon>
        <taxon>ecological metagenomes</taxon>
    </lineage>
</organism>
<protein>
    <recommendedName>
        <fullName evidence="6">B12-binding domain-containing protein</fullName>
    </recommendedName>
</protein>
<dbReference type="CDD" id="cd02068">
    <property type="entry name" value="radical_SAM_B12_BD"/>
    <property type="match status" value="1"/>
</dbReference>
<dbReference type="PROSITE" id="PS51332">
    <property type="entry name" value="B12_BINDING"/>
    <property type="match status" value="1"/>
</dbReference>
<dbReference type="InterPro" id="IPR051198">
    <property type="entry name" value="BchE-like"/>
</dbReference>
<dbReference type="PANTHER" id="PTHR43409:SF7">
    <property type="entry name" value="BLL1977 PROTEIN"/>
    <property type="match status" value="1"/>
</dbReference>
<evidence type="ECO:0000256" key="2">
    <source>
        <dbReference type="ARBA" id="ARBA00022691"/>
    </source>
</evidence>
<evidence type="ECO:0000256" key="5">
    <source>
        <dbReference type="ARBA" id="ARBA00023014"/>
    </source>
</evidence>
<evidence type="ECO:0000313" key="7">
    <source>
        <dbReference type="EMBL" id="KKK78881.1"/>
    </source>
</evidence>
<dbReference type="PANTHER" id="PTHR43409">
    <property type="entry name" value="ANAEROBIC MAGNESIUM-PROTOPORPHYRIN IX MONOMETHYL ESTER CYCLASE-RELATED"/>
    <property type="match status" value="1"/>
</dbReference>
<dbReference type="GO" id="GO:0046872">
    <property type="term" value="F:metal ion binding"/>
    <property type="evidence" value="ECO:0007669"/>
    <property type="project" value="UniProtKB-KW"/>
</dbReference>
<proteinExistence type="predicted"/>
<dbReference type="InterPro" id="IPR006158">
    <property type="entry name" value="Cobalamin-bd"/>
</dbReference>
<feature type="non-terminal residue" evidence="7">
    <location>
        <position position="238"/>
    </location>
</feature>
<keyword evidence="2" id="KW-0949">S-adenosyl-L-methionine</keyword>
<keyword evidence="5" id="KW-0411">Iron-sulfur</keyword>
<accession>A0A0F9B2X2</accession>
<feature type="domain" description="B12-binding" evidence="6">
    <location>
        <begin position="27"/>
        <end position="163"/>
    </location>
</feature>